<dbReference type="InterPro" id="IPR001245">
    <property type="entry name" value="Ser-Thr/Tyr_kinase_cat_dom"/>
</dbReference>
<dbReference type="Gene3D" id="1.10.510.10">
    <property type="entry name" value="Transferase(Phosphotransferase) domain 1"/>
    <property type="match status" value="1"/>
</dbReference>
<dbReference type="SMART" id="SM00220">
    <property type="entry name" value="S_TKc"/>
    <property type="match status" value="1"/>
</dbReference>
<name>A0A453MMF1_AEGTS</name>
<dbReference type="PROSITE" id="PS50011">
    <property type="entry name" value="PROTEIN_KINASE_DOM"/>
    <property type="match status" value="1"/>
</dbReference>
<reference evidence="3" key="1">
    <citation type="journal article" date="2014" name="Science">
        <title>Ancient hybridizations among the ancestral genomes of bread wheat.</title>
        <authorList>
            <consortium name="International Wheat Genome Sequencing Consortium,"/>
            <person name="Marcussen T."/>
            <person name="Sandve S.R."/>
            <person name="Heier L."/>
            <person name="Spannagl M."/>
            <person name="Pfeifer M."/>
            <person name="Jakobsen K.S."/>
            <person name="Wulff B.B."/>
            <person name="Steuernagel B."/>
            <person name="Mayer K.F."/>
            <person name="Olsen O.A."/>
        </authorList>
    </citation>
    <scope>NUCLEOTIDE SEQUENCE [LARGE SCALE GENOMIC DNA]</scope>
    <source>
        <strain evidence="3">cv. AL8/78</strain>
    </source>
</reference>
<dbReference type="AlphaFoldDB" id="A0A453MMF1"/>
<dbReference type="InterPro" id="IPR050167">
    <property type="entry name" value="Ser_Thr_protein_kinase"/>
</dbReference>
<reference evidence="2" key="3">
    <citation type="journal article" date="2017" name="Nature">
        <title>Genome sequence of the progenitor of the wheat D genome Aegilops tauschii.</title>
        <authorList>
            <person name="Luo M.C."/>
            <person name="Gu Y.Q."/>
            <person name="Puiu D."/>
            <person name="Wang H."/>
            <person name="Twardziok S.O."/>
            <person name="Deal K.R."/>
            <person name="Huo N."/>
            <person name="Zhu T."/>
            <person name="Wang L."/>
            <person name="Wang Y."/>
            <person name="McGuire P.E."/>
            <person name="Liu S."/>
            <person name="Long H."/>
            <person name="Ramasamy R.K."/>
            <person name="Rodriguez J.C."/>
            <person name="Van S.L."/>
            <person name="Yuan L."/>
            <person name="Wang Z."/>
            <person name="Xia Z."/>
            <person name="Xiao L."/>
            <person name="Anderson O.D."/>
            <person name="Ouyang S."/>
            <person name="Liang Y."/>
            <person name="Zimin A.V."/>
            <person name="Pertea G."/>
            <person name="Qi P."/>
            <person name="Bennetzen J.L."/>
            <person name="Dai X."/>
            <person name="Dawson M.W."/>
            <person name="Muller H.G."/>
            <person name="Kugler K."/>
            <person name="Rivarola-Duarte L."/>
            <person name="Spannagl M."/>
            <person name="Mayer K.F.X."/>
            <person name="Lu F.H."/>
            <person name="Bevan M.W."/>
            <person name="Leroy P."/>
            <person name="Li P."/>
            <person name="You F.M."/>
            <person name="Sun Q."/>
            <person name="Liu Z."/>
            <person name="Lyons E."/>
            <person name="Wicker T."/>
            <person name="Salzberg S.L."/>
            <person name="Devos K.M."/>
            <person name="Dvorak J."/>
        </authorList>
    </citation>
    <scope>NUCLEOTIDE SEQUENCE [LARGE SCALE GENOMIC DNA]</scope>
    <source>
        <strain evidence="2">cv. AL8/78</strain>
    </source>
</reference>
<reference evidence="2" key="5">
    <citation type="journal article" date="2021" name="G3 (Bethesda)">
        <title>Aegilops tauschii genome assembly Aet v5.0 features greater sequence contiguity and improved annotation.</title>
        <authorList>
            <person name="Wang L."/>
            <person name="Zhu T."/>
            <person name="Rodriguez J.C."/>
            <person name="Deal K.R."/>
            <person name="Dubcovsky J."/>
            <person name="McGuire P.E."/>
            <person name="Lux T."/>
            <person name="Spannagl M."/>
            <person name="Mayer K.F.X."/>
            <person name="Baldrich P."/>
            <person name="Meyers B.C."/>
            <person name="Huo N."/>
            <person name="Gu Y.Q."/>
            <person name="Zhou H."/>
            <person name="Devos K.M."/>
            <person name="Bennetzen J.L."/>
            <person name="Unver T."/>
            <person name="Budak H."/>
            <person name="Gulick P.J."/>
            <person name="Galiba G."/>
            <person name="Kalapos B."/>
            <person name="Nelson D.R."/>
            <person name="Li P."/>
            <person name="You F.M."/>
            <person name="Luo M.C."/>
            <person name="Dvorak J."/>
        </authorList>
    </citation>
    <scope>NUCLEOTIDE SEQUENCE [LARGE SCALE GENOMIC DNA]</scope>
    <source>
        <strain evidence="2">cv. AL8/78</strain>
    </source>
</reference>
<dbReference type="GO" id="GO:0005524">
    <property type="term" value="F:ATP binding"/>
    <property type="evidence" value="ECO:0007669"/>
    <property type="project" value="InterPro"/>
</dbReference>
<dbReference type="GO" id="GO:0005737">
    <property type="term" value="C:cytoplasm"/>
    <property type="evidence" value="ECO:0007669"/>
    <property type="project" value="TreeGrafter"/>
</dbReference>
<protein>
    <recommendedName>
        <fullName evidence="1">Protein kinase domain-containing protein</fullName>
    </recommendedName>
</protein>
<dbReference type="CDD" id="cd13999">
    <property type="entry name" value="STKc_MAP3K-like"/>
    <property type="match status" value="1"/>
</dbReference>
<dbReference type="PROSITE" id="PS00108">
    <property type="entry name" value="PROTEIN_KINASE_ST"/>
    <property type="match status" value="1"/>
</dbReference>
<dbReference type="PANTHER" id="PTHR23257:SF963">
    <property type="entry name" value="AT08303P"/>
    <property type="match status" value="1"/>
</dbReference>
<proteinExistence type="predicted"/>
<accession>A0A453MMF1</accession>
<dbReference type="GO" id="GO:0004672">
    <property type="term" value="F:protein kinase activity"/>
    <property type="evidence" value="ECO:0007669"/>
    <property type="project" value="InterPro"/>
</dbReference>
<dbReference type="InterPro" id="IPR008271">
    <property type="entry name" value="Ser/Thr_kinase_AS"/>
</dbReference>
<dbReference type="InterPro" id="IPR000719">
    <property type="entry name" value="Prot_kinase_dom"/>
</dbReference>
<sequence length="261" mass="28945">QEFWREAEILSKLHHPNVVAFYGVVKDGPGGTLATLTEFMVNGSLRHVLQRKDKCPDLRKRLIIAMDAAFGMEYLHSKNIVHFDLKCDNLLVNLRDHARPICKVGDFGLSKIKRNTLVSGGVRGTLPWMAPELLNGSSSKVSEKVDVFSFGIVLWEILTGEEPYANMHYGAIIGMLMILFLELSLYKLWCLVDGSILAGGIVNNTLRPPVPANCGPEWRRLMEQCWSPDPSQRPAFTEIAARLRSMSAAANQQAKAAAAAK</sequence>
<dbReference type="Proteomes" id="UP000015105">
    <property type="component" value="Chromosome 5D"/>
</dbReference>
<dbReference type="Gramene" id="AET5Gv21240100.18">
    <property type="protein sequence ID" value="AET5Gv21240100.18"/>
    <property type="gene ID" value="AET5Gv21240100"/>
</dbReference>
<keyword evidence="3" id="KW-1185">Reference proteome</keyword>
<dbReference type="EnsemblPlants" id="AET5Gv21240100.18">
    <property type="protein sequence ID" value="AET5Gv21240100.18"/>
    <property type="gene ID" value="AET5Gv21240100"/>
</dbReference>
<feature type="domain" description="Protein kinase" evidence="1">
    <location>
        <begin position="1"/>
        <end position="246"/>
    </location>
</feature>
<evidence type="ECO:0000259" key="1">
    <source>
        <dbReference type="PROSITE" id="PS50011"/>
    </source>
</evidence>
<organism evidence="2 3">
    <name type="scientific">Aegilops tauschii subsp. strangulata</name>
    <name type="common">Goatgrass</name>
    <dbReference type="NCBI Taxonomy" id="200361"/>
    <lineage>
        <taxon>Eukaryota</taxon>
        <taxon>Viridiplantae</taxon>
        <taxon>Streptophyta</taxon>
        <taxon>Embryophyta</taxon>
        <taxon>Tracheophyta</taxon>
        <taxon>Spermatophyta</taxon>
        <taxon>Magnoliopsida</taxon>
        <taxon>Liliopsida</taxon>
        <taxon>Poales</taxon>
        <taxon>Poaceae</taxon>
        <taxon>BOP clade</taxon>
        <taxon>Pooideae</taxon>
        <taxon>Triticodae</taxon>
        <taxon>Triticeae</taxon>
        <taxon>Triticinae</taxon>
        <taxon>Aegilops</taxon>
    </lineage>
</organism>
<reference evidence="3" key="2">
    <citation type="journal article" date="2017" name="Nat. Plants">
        <title>The Aegilops tauschii genome reveals multiple impacts of transposons.</title>
        <authorList>
            <person name="Zhao G."/>
            <person name="Zou C."/>
            <person name="Li K."/>
            <person name="Wang K."/>
            <person name="Li T."/>
            <person name="Gao L."/>
            <person name="Zhang X."/>
            <person name="Wang H."/>
            <person name="Yang Z."/>
            <person name="Liu X."/>
            <person name="Jiang W."/>
            <person name="Mao L."/>
            <person name="Kong X."/>
            <person name="Jiao Y."/>
            <person name="Jia J."/>
        </authorList>
    </citation>
    <scope>NUCLEOTIDE SEQUENCE [LARGE SCALE GENOMIC DNA]</scope>
    <source>
        <strain evidence="3">cv. AL8/78</strain>
    </source>
</reference>
<dbReference type="PIRSF" id="PIRSF000654">
    <property type="entry name" value="Integrin-linked_kinase"/>
    <property type="match status" value="1"/>
</dbReference>
<dbReference type="SUPFAM" id="SSF56112">
    <property type="entry name" value="Protein kinase-like (PK-like)"/>
    <property type="match status" value="1"/>
</dbReference>
<dbReference type="Pfam" id="PF07714">
    <property type="entry name" value="PK_Tyr_Ser-Thr"/>
    <property type="match status" value="2"/>
</dbReference>
<dbReference type="GO" id="GO:0007165">
    <property type="term" value="P:signal transduction"/>
    <property type="evidence" value="ECO:0007669"/>
    <property type="project" value="TreeGrafter"/>
</dbReference>
<dbReference type="PRINTS" id="PR00109">
    <property type="entry name" value="TYRKINASE"/>
</dbReference>
<evidence type="ECO:0000313" key="2">
    <source>
        <dbReference type="EnsemblPlants" id="AET5Gv21240100.18"/>
    </source>
</evidence>
<evidence type="ECO:0000313" key="3">
    <source>
        <dbReference type="Proteomes" id="UP000015105"/>
    </source>
</evidence>
<dbReference type="PANTHER" id="PTHR23257">
    <property type="entry name" value="SERINE-THREONINE PROTEIN KINASE"/>
    <property type="match status" value="1"/>
</dbReference>
<dbReference type="InterPro" id="IPR011009">
    <property type="entry name" value="Kinase-like_dom_sf"/>
</dbReference>
<reference evidence="2" key="4">
    <citation type="submission" date="2019-03" db="UniProtKB">
        <authorList>
            <consortium name="EnsemblPlants"/>
        </authorList>
    </citation>
    <scope>IDENTIFICATION</scope>
</reference>